<accession>A0A7T4N320</accession>
<protein>
    <submittedName>
        <fullName evidence="1">Conjugative transfer ATPase</fullName>
    </submittedName>
</protein>
<dbReference type="EMBL" id="CP066075">
    <property type="protein sequence ID" value="QQC64343.1"/>
    <property type="molecule type" value="Genomic_DNA"/>
</dbReference>
<dbReference type="InterPro" id="IPR025955">
    <property type="entry name" value="TraC/Conjuga_ATPase"/>
</dbReference>
<dbReference type="InterPro" id="IPR022303">
    <property type="entry name" value="Conjug_Trfer_ATPase"/>
</dbReference>
<dbReference type="KEGG" id="pgis:I6I06_02280"/>
<evidence type="ECO:0000313" key="1">
    <source>
        <dbReference type="EMBL" id="QQC64343.1"/>
    </source>
</evidence>
<reference evidence="1 2" key="1">
    <citation type="submission" date="2020-12" db="EMBL/GenBank/DDBJ databases">
        <title>FDA dAtabase for Regulatory Grade micrObial Sequences (FDA-ARGOS): Supporting development and validation of Infectious Disease Dx tests.</title>
        <authorList>
            <person name="Nelson B."/>
            <person name="Plummer A."/>
            <person name="Tallon L."/>
            <person name="Sadzewicz L."/>
            <person name="Zhao X."/>
            <person name="Boylan J."/>
            <person name="Ott S."/>
            <person name="Bowen H."/>
            <person name="Vavikolanu K."/>
            <person name="Mehta A."/>
            <person name="Aluvathingal J."/>
            <person name="Nadendla S."/>
            <person name="Myers T."/>
            <person name="Yan Y."/>
            <person name="Sichtig H."/>
        </authorList>
    </citation>
    <scope>NUCLEOTIDE SEQUENCE [LARGE SCALE GENOMIC DNA]</scope>
    <source>
        <strain evidence="1 2">FDAARGOS_1049</strain>
    </source>
</reference>
<dbReference type="RefSeq" id="WP_084585272.1">
    <property type="nucleotide sequence ID" value="NZ_CP066075.1"/>
</dbReference>
<organism evidence="1 2">
    <name type="scientific">Paraburkholderia ginsengisoli</name>
    <dbReference type="NCBI Taxonomy" id="311231"/>
    <lineage>
        <taxon>Bacteria</taxon>
        <taxon>Pseudomonadati</taxon>
        <taxon>Pseudomonadota</taxon>
        <taxon>Betaproteobacteria</taxon>
        <taxon>Burkholderiales</taxon>
        <taxon>Burkholderiaceae</taxon>
        <taxon>Paraburkholderia</taxon>
    </lineage>
</organism>
<dbReference type="PANTHER" id="PTHR30121">
    <property type="entry name" value="UNCHARACTERIZED PROTEIN YJGR-RELATED"/>
    <property type="match status" value="1"/>
</dbReference>
<proteinExistence type="predicted"/>
<dbReference type="PANTHER" id="PTHR30121:SF6">
    <property type="entry name" value="SLR6007 PROTEIN"/>
    <property type="match status" value="1"/>
</dbReference>
<dbReference type="SUPFAM" id="SSF52540">
    <property type="entry name" value="P-loop containing nucleoside triphosphate hydrolases"/>
    <property type="match status" value="1"/>
</dbReference>
<dbReference type="NCBIfam" id="TIGR03744">
    <property type="entry name" value="traC_PFL_4706"/>
    <property type="match status" value="1"/>
</dbReference>
<name>A0A7T4N320_9BURK</name>
<evidence type="ECO:0000313" key="2">
    <source>
        <dbReference type="Proteomes" id="UP000595610"/>
    </source>
</evidence>
<dbReference type="Pfam" id="PF11130">
    <property type="entry name" value="TraC_F_IV"/>
    <property type="match status" value="1"/>
</dbReference>
<keyword evidence="2" id="KW-1185">Reference proteome</keyword>
<dbReference type="Gene3D" id="3.40.50.300">
    <property type="entry name" value="P-loop containing nucleotide triphosphate hydrolases"/>
    <property type="match status" value="2"/>
</dbReference>
<dbReference type="InterPro" id="IPR051162">
    <property type="entry name" value="T4SS_component"/>
</dbReference>
<sequence>MRRALLDLVRRHKQRTLTAPDKPGPVDAWERYVAKLRAHGLPEPGVRPTTRHVPATLADEQALYDVAPSFVDQLPWVEYLPSSRSLLLDNAESVAAFFELMPVGTEGREPQWLSQVRDALENALQDSFDELEERPWVVQLYAQDETDWETYLHTLRGYVQPRARDSAFTEFYLRFFQHHLRAIAKPGGLFEDSTVTQLPWRGQMRRVRMVVYRRTAGQPSRRGQNPEQALNTVCDRLLGGLANAGVKARRLGAADIHDWLLRWFNPDPSLLGTSAEDRERFYRAAAYPEEAEEGELELASGTDFTQRLFFGQPRSDPDNGVWCFDGMPHRVIVLDRLRMPPTTGHLTGETRKGGDAVNALFDQMPEDTVMCMTITVTPQDTLEAHLNHLSRKSVGETLASEQTRQDVQEARAIIGRSHKLYRGAMAFYLRGRDLDELDGRCLQLANVMLNAGLQPVREDDEVGPLNSYLRWLPCVYDPAKDKRQWYTQLMFAQHVANLSPVWGRSQGTGHPGITVFNRGGGTITFDPLNRLDRQMNAHLFLFGPTGSGKSATLNNILNQVTAIYRPRLFIVEAGNSFGLFGDFAQRLGLTVHRVKLAPGANVSLAPFADAWRLVDTPTQVQTLDVDDLDETAREASDGDEQRDVLGELEITARLMITGGEDKEEARMTRADRSLVRQCILDAAHRGVAEKRTVLTQDVRDALRERGHDPHLPELRRARLLEMADAMDMFCQGVDGQMFNRAGTPWPEADITIVDLATFAREGYSAQLSIAYISLINTVNNIAERDQFLGRPIINVTDEGHIITKNALLAPYVVKITKMWRKLGAWFWLATQNIDDLPKSAEPMLNMIEWWICLSMPPDEVEKIARFRELNPSQKALMLSARKEAGKFTEGVILSRSMELLFRVVPPSLYLALAMTEPEEKNERYQLMQQLDCSELDAAIRVAQNIDRARGIEPLPLDRFD</sequence>
<gene>
    <name evidence="1" type="ORF">I6I06_02280</name>
</gene>
<dbReference type="AlphaFoldDB" id="A0A7T4N320"/>
<dbReference type="Proteomes" id="UP000595610">
    <property type="component" value="Chromosome 1"/>
</dbReference>
<dbReference type="InterPro" id="IPR027417">
    <property type="entry name" value="P-loop_NTPase"/>
</dbReference>